<sequence length="758" mass="82363">MSRFHAPIAEQIWDMKYRLKEADGTPVDGTVEDTWRRIARALASVEQDQALWEDRFYAALEDFKFLPAGRITAGAGTGRAVTLFNCFVMGTIPDTMGGIFDALKEAALTMQQGGGIGYDFSTIRPRGAEVKGVAADASGPLSFMDVWDAMCRTIMSAGSRRGAMMATMRCDHPDIEAFIEAKKDPARLRMFNLSVLVTDPFMAAVKADGPWELAFGGRVYKTVQARDLWNRIMRNTYDFAEPGVIFIDRINTANNLGYVETIAATNPCGEQPLPPYGACLLGSVNLAALVTDPFTPHARIDEAKLADLVAMAVRMMDNTVDASRFPLPAQEAEARAKRRIGLGVTGLADALLMVGLRYGSDEAVAQTSAWMKAIARASYLASVGLAKEKGAFPLFDAKAFLASGNMMGMDEDVRAEIATHGIRNALLTSVAPTGTISLFAGNVSSGIEPVFAYAYTRKVLQKDGSRTEEEVVDYAVRLWRELKGDAPLPDYFVNAQTLAPLDHVKMQAAAQRWVDSSISKTINCPEDISFEDFQEVYLSAWDQGCKGCTTYRPNAVTGSVLTVSEKEPKPEAQPQTGGEVVYLSEPLDRPAALEGQTYKLKWPGSEHALYITINDILIAGHRRPFEVFINSKNMEHYAWTVALTRMISAVFRRGGDISFVVEELKAVFDPRGGAWMEGRYVPSILAAIGGVIERHLIAIGFIAGEGLGLKSDPKAEIVTSLAKAEGAPKSVCPSCGSHAVQMKEGCMSCNDCGHSKCG</sequence>
<comment type="catalytic activity">
    <reaction evidence="13 14">
        <text>a 2'-deoxyribonucleoside 5'-diphosphate + [thioredoxin]-disulfide + H2O = a ribonucleoside 5'-diphosphate + [thioredoxin]-dithiol</text>
        <dbReference type="Rhea" id="RHEA:23252"/>
        <dbReference type="Rhea" id="RHEA-COMP:10698"/>
        <dbReference type="Rhea" id="RHEA-COMP:10700"/>
        <dbReference type="ChEBI" id="CHEBI:15377"/>
        <dbReference type="ChEBI" id="CHEBI:29950"/>
        <dbReference type="ChEBI" id="CHEBI:50058"/>
        <dbReference type="ChEBI" id="CHEBI:57930"/>
        <dbReference type="ChEBI" id="CHEBI:73316"/>
        <dbReference type="EC" id="1.17.4.1"/>
    </reaction>
</comment>
<evidence type="ECO:0000256" key="5">
    <source>
        <dbReference type="ARBA" id="ARBA00022628"/>
    </source>
</evidence>
<dbReference type="InterPro" id="IPR050862">
    <property type="entry name" value="RdRp_reductase_class-2"/>
</dbReference>
<evidence type="ECO:0000256" key="13">
    <source>
        <dbReference type="ARBA" id="ARBA00047754"/>
    </source>
</evidence>
<evidence type="ECO:0000256" key="12">
    <source>
        <dbReference type="ARBA" id="ARBA00025437"/>
    </source>
</evidence>
<dbReference type="Pfam" id="PF12637">
    <property type="entry name" value="TSCPD"/>
    <property type="match status" value="1"/>
</dbReference>
<keyword evidence="11 14" id="KW-0170">Cobalt</keyword>
<dbReference type="PRINTS" id="PR01183">
    <property type="entry name" value="RIBORDTASEM1"/>
</dbReference>
<dbReference type="Gene3D" id="3.20.70.20">
    <property type="match status" value="1"/>
</dbReference>
<evidence type="ECO:0000256" key="11">
    <source>
        <dbReference type="ARBA" id="ARBA00023285"/>
    </source>
</evidence>
<evidence type="ECO:0000256" key="1">
    <source>
        <dbReference type="ARBA" id="ARBA00001922"/>
    </source>
</evidence>
<evidence type="ECO:0000259" key="17">
    <source>
        <dbReference type="Pfam" id="PF12637"/>
    </source>
</evidence>
<dbReference type="Pfam" id="PF00317">
    <property type="entry name" value="Ribonuc_red_lgN"/>
    <property type="match status" value="1"/>
</dbReference>
<dbReference type="GO" id="GO:0005524">
    <property type="term" value="F:ATP binding"/>
    <property type="evidence" value="ECO:0007669"/>
    <property type="project" value="InterPro"/>
</dbReference>
<keyword evidence="8 14" id="KW-0560">Oxidoreductase</keyword>
<dbReference type="InterPro" id="IPR024434">
    <property type="entry name" value="TSCPD_dom"/>
</dbReference>
<evidence type="ECO:0000256" key="4">
    <source>
        <dbReference type="ARBA" id="ARBA00014409"/>
    </source>
</evidence>
<evidence type="ECO:0000256" key="7">
    <source>
        <dbReference type="ARBA" id="ARBA00022741"/>
    </source>
</evidence>
<evidence type="ECO:0000256" key="14">
    <source>
        <dbReference type="RuleBase" id="RU364064"/>
    </source>
</evidence>
<dbReference type="InterPro" id="IPR013344">
    <property type="entry name" value="RNR_NrdJ/NrdZ"/>
</dbReference>
<evidence type="ECO:0000256" key="8">
    <source>
        <dbReference type="ARBA" id="ARBA00023002"/>
    </source>
</evidence>
<evidence type="ECO:0000256" key="10">
    <source>
        <dbReference type="ARBA" id="ARBA00023157"/>
    </source>
</evidence>
<dbReference type="EMBL" id="JAABNR010000024">
    <property type="protein sequence ID" value="NBZ89471.1"/>
    <property type="molecule type" value="Genomic_DNA"/>
</dbReference>
<keyword evidence="5 14" id="KW-0846">Cobalamin</keyword>
<keyword evidence="10" id="KW-1015">Disulfide bond</keyword>
<keyword evidence="9" id="KW-0215">Deoxyribonucleotide synthesis</keyword>
<proteinExistence type="inferred from homology"/>
<accession>A0AAE4YDI8</accession>
<feature type="domain" description="Ribonucleotide reductase large subunit N-terminal" evidence="15">
    <location>
        <begin position="6"/>
        <end position="79"/>
    </location>
</feature>
<dbReference type="RefSeq" id="WP_168776273.1">
    <property type="nucleotide sequence ID" value="NZ_JAABNR010000024.1"/>
</dbReference>
<keyword evidence="7 14" id="KW-0547">Nucleotide-binding</keyword>
<evidence type="ECO:0000256" key="6">
    <source>
        <dbReference type="ARBA" id="ARBA00022634"/>
    </source>
</evidence>
<dbReference type="GO" id="GO:0004748">
    <property type="term" value="F:ribonucleoside-diphosphate reductase activity, thioredoxin disulfide as acceptor"/>
    <property type="evidence" value="ECO:0007669"/>
    <property type="project" value="UniProtKB-EC"/>
</dbReference>
<evidence type="ECO:0000313" key="19">
    <source>
        <dbReference type="Proteomes" id="UP001193501"/>
    </source>
</evidence>
<dbReference type="EC" id="1.17.4.1" evidence="3 14"/>
<comment type="similarity">
    <text evidence="2 14">Belongs to the ribonucleoside diphosphate reductase class-2 family.</text>
</comment>
<comment type="function">
    <text evidence="12 14">Catalyzes the reduction of ribonucleotides to deoxyribonucleotides. May function to provide a pool of deoxyribonucleotide precursors for DNA repair during oxygen limitation and/or for immediate growth after restoration of oxygen.</text>
</comment>
<organism evidence="18 19">
    <name type="scientific">Stagnihabitans tardus</name>
    <dbReference type="NCBI Taxonomy" id="2699202"/>
    <lineage>
        <taxon>Bacteria</taxon>
        <taxon>Pseudomonadati</taxon>
        <taxon>Pseudomonadota</taxon>
        <taxon>Alphaproteobacteria</taxon>
        <taxon>Rhodobacterales</taxon>
        <taxon>Paracoccaceae</taxon>
        <taxon>Stagnihabitans</taxon>
    </lineage>
</organism>
<comment type="cofactor">
    <cofactor evidence="1 14">
        <name>adenosylcob(III)alamin</name>
        <dbReference type="ChEBI" id="CHEBI:18408"/>
    </cofactor>
</comment>
<dbReference type="NCBIfam" id="TIGR02504">
    <property type="entry name" value="NrdJ_Z"/>
    <property type="match status" value="1"/>
</dbReference>
<evidence type="ECO:0000313" key="18">
    <source>
        <dbReference type="EMBL" id="NBZ89471.1"/>
    </source>
</evidence>
<comment type="caution">
    <text evidence="18">The sequence shown here is derived from an EMBL/GenBank/DDBJ whole genome shotgun (WGS) entry which is preliminary data.</text>
</comment>
<dbReference type="GO" id="GO:0031419">
    <property type="term" value="F:cobalamin binding"/>
    <property type="evidence" value="ECO:0007669"/>
    <property type="project" value="UniProtKB-KW"/>
</dbReference>
<feature type="domain" description="TSCPD" evidence="17">
    <location>
        <begin position="595"/>
        <end position="696"/>
    </location>
</feature>
<dbReference type="PANTHER" id="PTHR43371:SF1">
    <property type="entry name" value="RIBONUCLEOSIDE-DIPHOSPHATE REDUCTASE"/>
    <property type="match status" value="1"/>
</dbReference>
<evidence type="ECO:0000259" key="16">
    <source>
        <dbReference type="Pfam" id="PF02867"/>
    </source>
</evidence>
<dbReference type="GO" id="GO:0071897">
    <property type="term" value="P:DNA biosynthetic process"/>
    <property type="evidence" value="ECO:0007669"/>
    <property type="project" value="UniProtKB-KW"/>
</dbReference>
<protein>
    <recommendedName>
        <fullName evidence="4 14">Vitamin B12-dependent ribonucleotide reductase</fullName>
        <ecNumber evidence="3 14">1.17.4.1</ecNumber>
    </recommendedName>
</protein>
<dbReference type="PANTHER" id="PTHR43371">
    <property type="entry name" value="VITAMIN B12-DEPENDENT RIBONUCLEOTIDE REDUCTASE"/>
    <property type="match status" value="1"/>
</dbReference>
<dbReference type="InterPro" id="IPR013509">
    <property type="entry name" value="RNR_lsu_N"/>
</dbReference>
<keyword evidence="6 14" id="KW-0237">DNA synthesis</keyword>
<reference evidence="18" key="1">
    <citation type="submission" date="2020-01" db="EMBL/GenBank/DDBJ databases">
        <authorList>
            <person name="Chen W.-M."/>
        </authorList>
    </citation>
    <scope>NUCLEOTIDE SEQUENCE</scope>
    <source>
        <strain evidence="18">CYK-10</strain>
    </source>
</reference>
<dbReference type="SUPFAM" id="SSF51998">
    <property type="entry name" value="PFL-like glycyl radical enzymes"/>
    <property type="match status" value="1"/>
</dbReference>
<dbReference type="CDD" id="cd02888">
    <property type="entry name" value="RNR_II_dimer"/>
    <property type="match status" value="1"/>
</dbReference>
<dbReference type="GO" id="GO:0009263">
    <property type="term" value="P:deoxyribonucleotide biosynthetic process"/>
    <property type="evidence" value="ECO:0007669"/>
    <property type="project" value="UniProtKB-KW"/>
</dbReference>
<dbReference type="InterPro" id="IPR000788">
    <property type="entry name" value="RNR_lg_C"/>
</dbReference>
<keyword evidence="19" id="KW-1185">Reference proteome</keyword>
<evidence type="ECO:0000259" key="15">
    <source>
        <dbReference type="Pfam" id="PF00317"/>
    </source>
</evidence>
<evidence type="ECO:0000256" key="9">
    <source>
        <dbReference type="ARBA" id="ARBA00023116"/>
    </source>
</evidence>
<dbReference type="AlphaFoldDB" id="A0AAE4YDI8"/>
<feature type="domain" description="Ribonucleotide reductase large subunit C-terminal" evidence="16">
    <location>
        <begin position="85"/>
        <end position="551"/>
    </location>
</feature>
<dbReference type="Proteomes" id="UP001193501">
    <property type="component" value="Unassembled WGS sequence"/>
</dbReference>
<gene>
    <name evidence="18" type="ORF">GV832_17930</name>
</gene>
<name>A0AAE4YDI8_9RHOB</name>
<evidence type="ECO:0000256" key="3">
    <source>
        <dbReference type="ARBA" id="ARBA00012274"/>
    </source>
</evidence>
<dbReference type="Pfam" id="PF02867">
    <property type="entry name" value="Ribonuc_red_lgC"/>
    <property type="match status" value="1"/>
</dbReference>
<evidence type="ECO:0000256" key="2">
    <source>
        <dbReference type="ARBA" id="ARBA00007405"/>
    </source>
</evidence>